<dbReference type="PANTHER" id="PTHR36766">
    <property type="entry name" value="PLANT BROAD-SPECTRUM MILDEW RESISTANCE PROTEIN RPW8"/>
    <property type="match status" value="1"/>
</dbReference>
<organism evidence="5 6">
    <name type="scientific">Mucuna pruriens</name>
    <name type="common">Velvet bean</name>
    <name type="synonym">Dolichos pruriens</name>
    <dbReference type="NCBI Taxonomy" id="157652"/>
    <lineage>
        <taxon>Eukaryota</taxon>
        <taxon>Viridiplantae</taxon>
        <taxon>Streptophyta</taxon>
        <taxon>Embryophyta</taxon>
        <taxon>Tracheophyta</taxon>
        <taxon>Spermatophyta</taxon>
        <taxon>Magnoliopsida</taxon>
        <taxon>eudicotyledons</taxon>
        <taxon>Gunneridae</taxon>
        <taxon>Pentapetalae</taxon>
        <taxon>rosids</taxon>
        <taxon>fabids</taxon>
        <taxon>Fabales</taxon>
        <taxon>Fabaceae</taxon>
        <taxon>Papilionoideae</taxon>
        <taxon>50 kb inversion clade</taxon>
        <taxon>NPAAA clade</taxon>
        <taxon>indigoferoid/millettioid clade</taxon>
        <taxon>Phaseoleae</taxon>
        <taxon>Mucuna</taxon>
    </lineage>
</organism>
<dbReference type="EMBL" id="QJKJ01003202">
    <property type="protein sequence ID" value="RDX99553.1"/>
    <property type="molecule type" value="Genomic_DNA"/>
</dbReference>
<dbReference type="Pfam" id="PF00931">
    <property type="entry name" value="NB-ARC"/>
    <property type="match status" value="1"/>
</dbReference>
<keyword evidence="2" id="KW-0611">Plant defense</keyword>
<evidence type="ECO:0000313" key="6">
    <source>
        <dbReference type="Proteomes" id="UP000257109"/>
    </source>
</evidence>
<keyword evidence="6" id="KW-1185">Reference proteome</keyword>
<dbReference type="InterPro" id="IPR001611">
    <property type="entry name" value="Leu-rich_rpt"/>
</dbReference>
<dbReference type="GO" id="GO:0043531">
    <property type="term" value="F:ADP binding"/>
    <property type="evidence" value="ECO:0007669"/>
    <property type="project" value="InterPro"/>
</dbReference>
<dbReference type="InterPro" id="IPR032675">
    <property type="entry name" value="LRR_dom_sf"/>
</dbReference>
<dbReference type="Gene3D" id="3.80.10.10">
    <property type="entry name" value="Ribonuclease Inhibitor"/>
    <property type="match status" value="2"/>
</dbReference>
<protein>
    <submittedName>
        <fullName evidence="5">Disease resistance protein RGA4</fullName>
    </submittedName>
</protein>
<reference evidence="5" key="1">
    <citation type="submission" date="2018-05" db="EMBL/GenBank/DDBJ databases">
        <title>Draft genome of Mucuna pruriens seed.</title>
        <authorList>
            <person name="Nnadi N.E."/>
            <person name="Vos R."/>
            <person name="Hasami M.H."/>
            <person name="Devisetty U.K."/>
            <person name="Aguiy J.C."/>
        </authorList>
    </citation>
    <scope>NUCLEOTIDE SEQUENCE [LARGE SCALE GENOMIC DNA]</scope>
    <source>
        <strain evidence="5">JCA_2017</strain>
    </source>
</reference>
<evidence type="ECO:0000259" key="3">
    <source>
        <dbReference type="Pfam" id="PF00931"/>
    </source>
</evidence>
<name>A0A371HA27_MUCPR</name>
<sequence length="463" mass="51628">MNSGKRTLTIKKRYLVILDDVWNDKPDNWYKLERVLACEAKGASILVTTSLPKVAAIMVTVPPHELSILSDDDDWKLFKHQAFAPNEEEQVACGHRNRKGDSKEVWGVPLAAKALGALLRFKRKKNEWLYVKENNLWNVEDIKLASSDSYFVGKERGFLLEELGSLKLKESHHITRLERVKSVMDAREANMLSKQLNQLWLSWNINEESELQEEILEAIQPNNTQQLQSLTVTGYKGSHFPQWMSSSPSLKCLKLKNCKNCLQLPALGKLPSLKDLRMSGMITTSALEITQCPKFWQRKCFKGKLVNNNIRSVFARVPRHVTAPALAISKRKNKNGEAAAKELSYNPIGPDGAKALAELLNFLGNIKTLKLGWCQIGGAKGAEFIADALKYNTSISILDLQANGLRDEGAQCLARSLKVEIISSLMSRLSDSLDDGAFAIAQALESNDDVVVIMLPASTVSII</sequence>
<evidence type="ECO:0000259" key="4">
    <source>
        <dbReference type="Pfam" id="PF25019"/>
    </source>
</evidence>
<evidence type="ECO:0000313" key="5">
    <source>
        <dbReference type="EMBL" id="RDX99553.1"/>
    </source>
</evidence>
<evidence type="ECO:0000256" key="1">
    <source>
        <dbReference type="ARBA" id="ARBA00022614"/>
    </source>
</evidence>
<dbReference type="SUPFAM" id="SSF52540">
    <property type="entry name" value="P-loop containing nucleoside triphosphate hydrolases"/>
    <property type="match status" value="1"/>
</dbReference>
<accession>A0A371HA27</accession>
<dbReference type="InterPro" id="IPR002182">
    <property type="entry name" value="NB-ARC"/>
</dbReference>
<gene>
    <name evidence="5" type="primary">RGA4</name>
    <name evidence="5" type="ORF">CR513_17391</name>
</gene>
<dbReference type="InterPro" id="IPR027417">
    <property type="entry name" value="P-loop_NTPase"/>
</dbReference>
<dbReference type="STRING" id="157652.A0A371HA27"/>
<evidence type="ECO:0000256" key="2">
    <source>
        <dbReference type="ARBA" id="ARBA00022821"/>
    </source>
</evidence>
<proteinExistence type="predicted"/>
<feature type="domain" description="R13L1/DRL21-like LRR repeat region" evidence="4">
    <location>
        <begin position="160"/>
        <end position="281"/>
    </location>
</feature>
<dbReference type="OrthoDB" id="2973320at2759"/>
<dbReference type="AlphaFoldDB" id="A0A371HA27"/>
<dbReference type="Gene3D" id="3.40.50.300">
    <property type="entry name" value="P-loop containing nucleotide triphosphate hydrolases"/>
    <property type="match status" value="1"/>
</dbReference>
<dbReference type="GO" id="GO:0006952">
    <property type="term" value="P:defense response"/>
    <property type="evidence" value="ECO:0007669"/>
    <property type="project" value="UniProtKB-KW"/>
</dbReference>
<feature type="non-terminal residue" evidence="5">
    <location>
        <position position="1"/>
    </location>
</feature>
<dbReference type="Proteomes" id="UP000257109">
    <property type="component" value="Unassembled WGS sequence"/>
</dbReference>
<dbReference type="InterPro" id="IPR056789">
    <property type="entry name" value="LRR_R13L1-DRL21"/>
</dbReference>
<dbReference type="PANTHER" id="PTHR36766:SF42">
    <property type="entry name" value="NB-ARC DOMAIN DISEASE RESISTANCE PROTEIN"/>
    <property type="match status" value="1"/>
</dbReference>
<feature type="domain" description="NB-ARC" evidence="3">
    <location>
        <begin position="10"/>
        <end position="85"/>
    </location>
</feature>
<comment type="caution">
    <text evidence="5">The sequence shown here is derived from an EMBL/GenBank/DDBJ whole genome shotgun (WGS) entry which is preliminary data.</text>
</comment>
<dbReference type="PRINTS" id="PR00364">
    <property type="entry name" value="DISEASERSIST"/>
</dbReference>
<keyword evidence="1" id="KW-0433">Leucine-rich repeat</keyword>
<dbReference type="Pfam" id="PF13516">
    <property type="entry name" value="LRR_6"/>
    <property type="match status" value="2"/>
</dbReference>
<dbReference type="Pfam" id="PF25019">
    <property type="entry name" value="LRR_R13L1-DRL21"/>
    <property type="match status" value="1"/>
</dbReference>
<dbReference type="SUPFAM" id="SSF52047">
    <property type="entry name" value="RNI-like"/>
    <property type="match status" value="1"/>
</dbReference>
<dbReference type="SMART" id="SM00368">
    <property type="entry name" value="LRR_RI"/>
    <property type="match status" value="3"/>
</dbReference>